<evidence type="ECO:0000313" key="2">
    <source>
        <dbReference type="Proteomes" id="UP000077202"/>
    </source>
</evidence>
<gene>
    <name evidence="1" type="ORF">AXG93_2817s1420</name>
</gene>
<reference evidence="1" key="1">
    <citation type="submission" date="2016-03" db="EMBL/GenBank/DDBJ databases">
        <title>Mechanisms controlling the formation of the plant cell surface in tip-growing cells are functionally conserved among land plants.</title>
        <authorList>
            <person name="Honkanen S."/>
            <person name="Jones V.A."/>
            <person name="Morieri G."/>
            <person name="Champion C."/>
            <person name="Hetherington A.J."/>
            <person name="Kelly S."/>
            <person name="Saint-Marcoux D."/>
            <person name="Proust H."/>
            <person name="Prescott H."/>
            <person name="Dolan L."/>
        </authorList>
    </citation>
    <scope>NUCLEOTIDE SEQUENCE [LARGE SCALE GENOMIC DNA]</scope>
    <source>
        <tissue evidence="1">Whole gametophyte</tissue>
    </source>
</reference>
<accession>A0A176W2Q3</accession>
<keyword evidence="2" id="KW-1185">Reference proteome</keyword>
<evidence type="ECO:0000313" key="1">
    <source>
        <dbReference type="EMBL" id="OAE27337.1"/>
    </source>
</evidence>
<proteinExistence type="predicted"/>
<protein>
    <submittedName>
        <fullName evidence="1">Uncharacterized protein</fullName>
    </submittedName>
</protein>
<dbReference type="Proteomes" id="UP000077202">
    <property type="component" value="Unassembled WGS sequence"/>
</dbReference>
<dbReference type="AlphaFoldDB" id="A0A176W2Q3"/>
<name>A0A176W2Q3_MARPO</name>
<organism evidence="1 2">
    <name type="scientific">Marchantia polymorpha subsp. ruderalis</name>
    <dbReference type="NCBI Taxonomy" id="1480154"/>
    <lineage>
        <taxon>Eukaryota</taxon>
        <taxon>Viridiplantae</taxon>
        <taxon>Streptophyta</taxon>
        <taxon>Embryophyta</taxon>
        <taxon>Marchantiophyta</taxon>
        <taxon>Marchantiopsida</taxon>
        <taxon>Marchantiidae</taxon>
        <taxon>Marchantiales</taxon>
        <taxon>Marchantiaceae</taxon>
        <taxon>Marchantia</taxon>
    </lineage>
</organism>
<dbReference type="EMBL" id="LVLJ01001921">
    <property type="protein sequence ID" value="OAE27337.1"/>
    <property type="molecule type" value="Genomic_DNA"/>
</dbReference>
<sequence>MEKFINIWRELQLSDYKRLKGPLVQSSSFEGSKTIQCFTCHKVQAFDRQSSTGEVHSLIGSKCMYPFPLSRNRTKRFLPSSEQLVGSQFHSRFAHLAGPITTKAVTPIRIMAKLKTETLFLASATVILSLSVLQGAQAVDYLFWDGPTCSGLVQSLCTSISNGSCCVSDNPYQSLQVRGDRCQWSTAFKDGDCAANITVETKNGSICFDSGGPTYTAASWQSRCINGTPIVEAPIPAANVTLNGTSNATTNVTIPGARRRSLLGEFTNVRPGLDCTRHVEVDDNVIYYREDPTKFVWSLRVNKEEKAAMLQEFAAVPKSEKVFWLFTHGATYDVEASASSFELVVA</sequence>
<comment type="caution">
    <text evidence="1">The sequence shown here is derived from an EMBL/GenBank/DDBJ whole genome shotgun (WGS) entry which is preliminary data.</text>
</comment>